<keyword evidence="3" id="KW-1185">Reference proteome</keyword>
<sequence length="340" mass="37571">MGKKKNTASSGAATSSTGPKATGTAPKLAAAARDIQCNWTASTVTKRDEKKMRNLELISDDEKYVHFLDSDSRPNPRARFTVSTFSVPWVVSSSPRISSTPLVFVRHSALAADAEFNSAHHFIIVCEAFLGIDPQWGLWKKIFFVKRYSGGSGPYVVGGVGFIVQKEINYFNFPMKEFVQGWRSKWFYLRDRPASGHRSDLPKFTDVLEATPKKSWQNILTAKEKPVADDFYKKVLDMKNVGGHTMIAPEVSTAQPPKKPSGVFADEDELLFESDEGEVAPPPLKKAKTGSEKEAMAEVEGSTLPEGAPVAPPPPKMQRNDVYARFYSGRQCWASKSRGS</sequence>
<protein>
    <submittedName>
        <fullName evidence="2">Uncharacterized protein</fullName>
    </submittedName>
</protein>
<name>A0AAD8U1N9_LOLMU</name>
<dbReference type="PANTHER" id="PTHR33026">
    <property type="entry name" value="OS06G0360600 PROTEIN"/>
    <property type="match status" value="1"/>
</dbReference>
<dbReference type="Proteomes" id="UP001231189">
    <property type="component" value="Unassembled WGS sequence"/>
</dbReference>
<feature type="region of interest" description="Disordered" evidence="1">
    <location>
        <begin position="274"/>
        <end position="319"/>
    </location>
</feature>
<feature type="region of interest" description="Disordered" evidence="1">
    <location>
        <begin position="1"/>
        <end position="27"/>
    </location>
</feature>
<proteinExistence type="predicted"/>
<feature type="compositionally biased region" description="Low complexity" evidence="1">
    <location>
        <begin position="7"/>
        <end position="27"/>
    </location>
</feature>
<organism evidence="2 3">
    <name type="scientific">Lolium multiflorum</name>
    <name type="common">Italian ryegrass</name>
    <name type="synonym">Lolium perenne subsp. multiflorum</name>
    <dbReference type="NCBI Taxonomy" id="4521"/>
    <lineage>
        <taxon>Eukaryota</taxon>
        <taxon>Viridiplantae</taxon>
        <taxon>Streptophyta</taxon>
        <taxon>Embryophyta</taxon>
        <taxon>Tracheophyta</taxon>
        <taxon>Spermatophyta</taxon>
        <taxon>Magnoliopsida</taxon>
        <taxon>Liliopsida</taxon>
        <taxon>Poales</taxon>
        <taxon>Poaceae</taxon>
        <taxon>BOP clade</taxon>
        <taxon>Pooideae</taxon>
        <taxon>Poodae</taxon>
        <taxon>Poeae</taxon>
        <taxon>Poeae Chloroplast Group 2 (Poeae type)</taxon>
        <taxon>Loliodinae</taxon>
        <taxon>Loliinae</taxon>
        <taxon>Lolium</taxon>
    </lineage>
</organism>
<evidence type="ECO:0000313" key="3">
    <source>
        <dbReference type="Proteomes" id="UP001231189"/>
    </source>
</evidence>
<reference evidence="2" key="1">
    <citation type="submission" date="2023-07" db="EMBL/GenBank/DDBJ databases">
        <title>A chromosome-level genome assembly of Lolium multiflorum.</title>
        <authorList>
            <person name="Chen Y."/>
            <person name="Copetti D."/>
            <person name="Kolliker R."/>
            <person name="Studer B."/>
        </authorList>
    </citation>
    <scope>NUCLEOTIDE SEQUENCE</scope>
    <source>
        <strain evidence="2">02402/16</strain>
        <tissue evidence="2">Leaf</tissue>
    </source>
</reference>
<dbReference type="EMBL" id="JAUUTY010000001">
    <property type="protein sequence ID" value="KAK1696045.1"/>
    <property type="molecule type" value="Genomic_DNA"/>
</dbReference>
<gene>
    <name evidence="2" type="ORF">QYE76_012742</name>
</gene>
<evidence type="ECO:0000313" key="2">
    <source>
        <dbReference type="EMBL" id="KAK1696045.1"/>
    </source>
</evidence>
<comment type="caution">
    <text evidence="2">The sequence shown here is derived from an EMBL/GenBank/DDBJ whole genome shotgun (WGS) entry which is preliminary data.</text>
</comment>
<accession>A0AAD8U1N9</accession>
<evidence type="ECO:0000256" key="1">
    <source>
        <dbReference type="SAM" id="MobiDB-lite"/>
    </source>
</evidence>
<dbReference type="PANTHER" id="PTHR33026:SF7">
    <property type="entry name" value="OS03G0100275 PROTEIN"/>
    <property type="match status" value="1"/>
</dbReference>
<dbReference type="AlphaFoldDB" id="A0AAD8U1N9"/>